<evidence type="ECO:0000313" key="5">
    <source>
        <dbReference type="Proteomes" id="UP001501411"/>
    </source>
</evidence>
<sequence length="647" mass="72751">MSLLLLTLLTLSCKEQEAAAADQLNNVDEVRAPRVIEIDGKAIVTWIDPYAADVQAVVVKDLQTGEAQTIESGVEKAVFEMPQNDASAYQFELKVVNKAQSISLGVIIRLVKNWAQQVHDAIDYHSTATPQQGLFFRNKPASQVNVFDIRKDDNISKLSSAVMQGVINQIQATCYLLWEDQHLNQLVDAGAPHTLVAGATASKNPGFASLYKKYRDQFKYLIVWDENESWSWSLAQMIAAQEKGIPVTATMKDFIEQELGLGSLQVMDIRGRWASKKDAYDWAIAQLAPHCHPTLCFSGGLRSDYKDNPWRLYDYAAASKGFVFWLDETNAADQTIMRSIFDKMNYPVGSSVMGYGMNENGDELNRFTNTHNVGFVVSDYYANGSYWCSFPGKAFQQRQGIAGDVQSGKIYVAISLSDGDNIQFDANSLYQIFKEDAHRGEVPLGVTLAAGLQELNPKLLEFYYQHRTPNEELTAGPSGFQFIYGDQYAQSGQYAEWLQMNSKWLQTAGFHTVHLWNTDEQMYFKQYMENSGVDLVLDGSDRTSTNGSAYKLVNGVVRADQGTHCRAEGDVYRDLMSVSPSPRRPIFHHIYLLTNYYGFEGKKVVLYERLIRELKRAEQDSPNTFEFMLPMDLAASIKEYVANGGIY</sequence>
<dbReference type="GO" id="GO:0016787">
    <property type="term" value="F:hydrolase activity"/>
    <property type="evidence" value="ECO:0007669"/>
    <property type="project" value="UniProtKB-KW"/>
</dbReference>
<keyword evidence="4" id="KW-0378">Hydrolase</keyword>
<dbReference type="InterPro" id="IPR048309">
    <property type="entry name" value="GxGYxYP_N_3rd"/>
</dbReference>
<feature type="domain" description="GxGYxYP putative glycoside hydrolase second N-terminal" evidence="2">
    <location>
        <begin position="221"/>
        <end position="291"/>
    </location>
</feature>
<dbReference type="PANTHER" id="PTHR37321:SF1">
    <property type="entry name" value="EXPORTED PROTEIN"/>
    <property type="match status" value="1"/>
</dbReference>
<dbReference type="Pfam" id="PF14323">
    <property type="entry name" value="GxGYxYP_C"/>
    <property type="match status" value="1"/>
</dbReference>
<evidence type="ECO:0000259" key="3">
    <source>
        <dbReference type="Pfam" id="PF20958"/>
    </source>
</evidence>
<dbReference type="InterPro" id="IPR025832">
    <property type="entry name" value="GxGYxYP_C"/>
</dbReference>
<organism evidence="4 5">
    <name type="scientific">Olivibacter ginsenosidimutans</name>
    <dbReference type="NCBI Taxonomy" id="1176537"/>
    <lineage>
        <taxon>Bacteria</taxon>
        <taxon>Pseudomonadati</taxon>
        <taxon>Bacteroidota</taxon>
        <taxon>Sphingobacteriia</taxon>
        <taxon>Sphingobacteriales</taxon>
        <taxon>Sphingobacteriaceae</taxon>
        <taxon>Olivibacter</taxon>
    </lineage>
</organism>
<feature type="domain" description="GxGYxYP putative glycoside hydrolase C-terminal" evidence="1">
    <location>
        <begin position="409"/>
        <end position="544"/>
    </location>
</feature>
<dbReference type="InterPro" id="IPR048310">
    <property type="entry name" value="GxGYxYP_N_2nd"/>
</dbReference>
<comment type="caution">
    <text evidence="4">The sequence shown here is derived from an EMBL/GenBank/DDBJ whole genome shotgun (WGS) entry which is preliminary data.</text>
</comment>
<protein>
    <submittedName>
        <fullName evidence="4">GxGYxYP family putative glycoside hydrolase</fullName>
    </submittedName>
</protein>
<dbReference type="Gene3D" id="3.20.20.490">
    <property type="entry name" value="GxGYxYP glycoside hydrolase, C-terminal domain"/>
    <property type="match status" value="1"/>
</dbReference>
<name>A0ABP9BQQ2_9SPHI</name>
<feature type="domain" description="GxGYxYP putative glycoside hydrolase third N-terminal" evidence="3">
    <location>
        <begin position="307"/>
        <end position="389"/>
    </location>
</feature>
<dbReference type="Proteomes" id="UP001501411">
    <property type="component" value="Unassembled WGS sequence"/>
</dbReference>
<dbReference type="PANTHER" id="PTHR37321">
    <property type="entry name" value="EXPORTED PROTEIN-RELATED"/>
    <property type="match status" value="1"/>
</dbReference>
<proteinExistence type="predicted"/>
<dbReference type="EMBL" id="BAABIQ010000040">
    <property type="protein sequence ID" value="GAA4798822.1"/>
    <property type="molecule type" value="Genomic_DNA"/>
</dbReference>
<keyword evidence="5" id="KW-1185">Reference proteome</keyword>
<dbReference type="Pfam" id="PF20957">
    <property type="entry name" value="GxGYxYP_N_2nd"/>
    <property type="match status" value="1"/>
</dbReference>
<evidence type="ECO:0000259" key="2">
    <source>
        <dbReference type="Pfam" id="PF20957"/>
    </source>
</evidence>
<dbReference type="Pfam" id="PF20958">
    <property type="entry name" value="GxGYxYP_N_3rd"/>
    <property type="match status" value="1"/>
</dbReference>
<reference evidence="5" key="1">
    <citation type="journal article" date="2019" name="Int. J. Syst. Evol. Microbiol.">
        <title>The Global Catalogue of Microorganisms (GCM) 10K type strain sequencing project: providing services to taxonomists for standard genome sequencing and annotation.</title>
        <authorList>
            <consortium name="The Broad Institute Genomics Platform"/>
            <consortium name="The Broad Institute Genome Sequencing Center for Infectious Disease"/>
            <person name="Wu L."/>
            <person name="Ma J."/>
        </authorList>
    </citation>
    <scope>NUCLEOTIDE SEQUENCE [LARGE SCALE GENOMIC DNA]</scope>
    <source>
        <strain evidence="5">JCM 18200</strain>
    </source>
</reference>
<evidence type="ECO:0000313" key="4">
    <source>
        <dbReference type="EMBL" id="GAA4798822.1"/>
    </source>
</evidence>
<accession>A0ABP9BQQ2</accession>
<evidence type="ECO:0000259" key="1">
    <source>
        <dbReference type="Pfam" id="PF14323"/>
    </source>
</evidence>
<dbReference type="InterPro" id="IPR038410">
    <property type="entry name" value="GxGYxYP_C_sf"/>
</dbReference>
<gene>
    <name evidence="4" type="ORF">GCM10023231_29480</name>
</gene>